<dbReference type="EMBL" id="BGPR01130058">
    <property type="protein sequence ID" value="GBN43686.1"/>
    <property type="molecule type" value="Genomic_DNA"/>
</dbReference>
<accession>A0A4Y2NZC7</accession>
<dbReference type="SUPFAM" id="SSF48431">
    <property type="entry name" value="Lipovitellin-phosvitin complex, superhelical domain"/>
    <property type="match status" value="1"/>
</dbReference>
<organism evidence="5 8">
    <name type="scientific">Araneus ventricosus</name>
    <name type="common">Orbweaver spider</name>
    <name type="synonym">Epeira ventricosa</name>
    <dbReference type="NCBI Taxonomy" id="182803"/>
    <lineage>
        <taxon>Eukaryota</taxon>
        <taxon>Metazoa</taxon>
        <taxon>Ecdysozoa</taxon>
        <taxon>Arthropoda</taxon>
        <taxon>Chelicerata</taxon>
        <taxon>Arachnida</taxon>
        <taxon>Araneae</taxon>
        <taxon>Araneomorphae</taxon>
        <taxon>Entelegynae</taxon>
        <taxon>Araneoidea</taxon>
        <taxon>Araneidae</taxon>
        <taxon>Araneus</taxon>
    </lineage>
</organism>
<dbReference type="EMBL" id="BGPR01130066">
    <property type="protein sequence ID" value="GBN43710.1"/>
    <property type="molecule type" value="Genomic_DNA"/>
</dbReference>
<feature type="domain" description="Vitellogenin" evidence="3">
    <location>
        <begin position="23"/>
        <end position="175"/>
    </location>
</feature>
<keyword evidence="2" id="KW-0325">Glycoprotein</keyword>
<dbReference type="GO" id="GO:0005319">
    <property type="term" value="F:lipid transporter activity"/>
    <property type="evidence" value="ECO:0007669"/>
    <property type="project" value="InterPro"/>
</dbReference>
<keyword evidence="1" id="KW-1015">Disulfide bond</keyword>
<evidence type="ECO:0000259" key="3">
    <source>
        <dbReference type="Pfam" id="PF01347"/>
    </source>
</evidence>
<reference evidence="5 8" key="1">
    <citation type="journal article" date="2019" name="Sci. Rep.">
        <title>Orb-weaving spider Araneus ventricosus genome elucidates the spidroin gene catalogue.</title>
        <authorList>
            <person name="Kono N."/>
            <person name="Nakamura H."/>
            <person name="Ohtoshi R."/>
            <person name="Moran D.A.P."/>
            <person name="Shinohara A."/>
            <person name="Yoshida Y."/>
            <person name="Fujiwara M."/>
            <person name="Mori M."/>
            <person name="Tomita M."/>
            <person name="Arakawa K."/>
        </authorList>
    </citation>
    <scope>NUCLEOTIDE SEQUENCE [LARGE SCALE GENOMIC DNA]</scope>
</reference>
<dbReference type="EMBL" id="BGPR01130050">
    <property type="protein sequence ID" value="GBN43670.1"/>
    <property type="molecule type" value="Genomic_DNA"/>
</dbReference>
<dbReference type="InterPro" id="IPR001747">
    <property type="entry name" value="Vitellogenin_N"/>
</dbReference>
<dbReference type="OrthoDB" id="6478903at2759"/>
<dbReference type="PANTHER" id="PTHR23345:SF15">
    <property type="entry name" value="VITELLOGENIN 1-RELATED"/>
    <property type="match status" value="1"/>
</dbReference>
<gene>
    <name evidence="5" type="primary">APLP_7</name>
    <name evidence="7" type="synonym">APLP_0</name>
    <name evidence="6" type="synonym">APLP_4</name>
    <name evidence="4" type="synonym">APLP_8</name>
    <name evidence="4" type="ORF">AVEN_100962_1</name>
    <name evidence="7" type="ORF">AVEN_137676_1</name>
    <name evidence="5" type="ORF">AVEN_23183_1</name>
    <name evidence="6" type="ORF">AVEN_33950_1</name>
</gene>
<keyword evidence="8" id="KW-1185">Reference proteome</keyword>
<feature type="non-terminal residue" evidence="5">
    <location>
        <position position="212"/>
    </location>
</feature>
<evidence type="ECO:0000313" key="4">
    <source>
        <dbReference type="EMBL" id="GBN43670.1"/>
    </source>
</evidence>
<dbReference type="Pfam" id="PF01347">
    <property type="entry name" value="Vitellogenin_N"/>
    <property type="match status" value="1"/>
</dbReference>
<name>A0A4Y2NZC7_ARAVE</name>
<proteinExistence type="predicted"/>
<dbReference type="Gene3D" id="1.25.10.20">
    <property type="entry name" value="Vitellinogen, superhelical"/>
    <property type="match status" value="1"/>
</dbReference>
<comment type="caution">
    <text evidence="5">The sequence shown here is derived from an EMBL/GenBank/DDBJ whole genome shotgun (WGS) entry which is preliminary data.</text>
</comment>
<dbReference type="EMBL" id="BGPR01130056">
    <property type="protein sequence ID" value="GBN43680.1"/>
    <property type="molecule type" value="Genomic_DNA"/>
</dbReference>
<evidence type="ECO:0000313" key="7">
    <source>
        <dbReference type="EMBL" id="GBN43710.1"/>
    </source>
</evidence>
<protein>
    <submittedName>
        <fullName evidence="5">Apolipophorin</fullName>
    </submittedName>
</protein>
<dbReference type="Proteomes" id="UP000499080">
    <property type="component" value="Unassembled WGS sequence"/>
</dbReference>
<evidence type="ECO:0000313" key="5">
    <source>
        <dbReference type="EMBL" id="GBN43680.1"/>
    </source>
</evidence>
<dbReference type="InterPro" id="IPR050733">
    <property type="entry name" value="Vitellogenin/Apolipophorin"/>
</dbReference>
<sequence>MKFKLSDKIFQSEPLLDGRYAQGILGVSALVRNFCNGKDCSGVPEVQTAVNKLSENLGENCFSSEDKNVILSLKAIGNIGYLFGKEDLLQACYRNPQIRTEARLAAIEAFRRVSCDVNREELMEAYSNYNEDTEIRIAAYLAVMKCPTISRIQEIKDVLLNEKINHVGSFIWTHLTALSKTKHPERREIRDIVSNLYLMNKFASDARKFSTA</sequence>
<dbReference type="InterPro" id="IPR011030">
    <property type="entry name" value="Lipovitellin_superhlx_dom"/>
</dbReference>
<evidence type="ECO:0000256" key="1">
    <source>
        <dbReference type="ARBA" id="ARBA00023157"/>
    </source>
</evidence>
<evidence type="ECO:0000313" key="8">
    <source>
        <dbReference type="Proteomes" id="UP000499080"/>
    </source>
</evidence>
<evidence type="ECO:0000256" key="2">
    <source>
        <dbReference type="ARBA" id="ARBA00023180"/>
    </source>
</evidence>
<evidence type="ECO:0000313" key="6">
    <source>
        <dbReference type="EMBL" id="GBN43686.1"/>
    </source>
</evidence>
<dbReference type="AlphaFoldDB" id="A0A4Y2NZC7"/>
<dbReference type="PANTHER" id="PTHR23345">
    <property type="entry name" value="VITELLOGENIN-RELATED"/>
    <property type="match status" value="1"/>
</dbReference>